<reference evidence="2" key="1">
    <citation type="submission" date="2018-07" db="EMBL/GenBank/DDBJ databases">
        <authorList>
            <person name="Kim H."/>
        </authorList>
    </citation>
    <scope>NUCLEOTIDE SEQUENCE [LARGE SCALE GENOMIC DNA]</scope>
    <source>
        <strain evidence="2">F02</strain>
    </source>
</reference>
<proteinExistence type="predicted"/>
<dbReference type="Proteomes" id="UP000252182">
    <property type="component" value="Chromosome"/>
</dbReference>
<dbReference type="AlphaFoldDB" id="A0A345D927"/>
<keyword evidence="2" id="KW-1185">Reference proteome</keyword>
<evidence type="ECO:0000313" key="1">
    <source>
        <dbReference type="EMBL" id="AXF84865.1"/>
    </source>
</evidence>
<gene>
    <name evidence="1" type="ORF">DTO96_100576</name>
</gene>
<dbReference type="KEGG" id="hyf:DTO96_100576"/>
<sequence length="70" mass="7632">MNGKPSSCGLPFLLIENNIPCLLKLEVGTPTLLNMVGLNVSSIGRIPRFMVMSRVGFYPLIAWVIGRQTG</sequence>
<protein>
    <submittedName>
        <fullName evidence="1">Uncharacterized protein</fullName>
    </submittedName>
</protein>
<organism evidence="1 2">
    <name type="scientific">Ephemeroptericola cinctiostellae</name>
    <dbReference type="NCBI Taxonomy" id="2268024"/>
    <lineage>
        <taxon>Bacteria</taxon>
        <taxon>Pseudomonadati</taxon>
        <taxon>Pseudomonadota</taxon>
        <taxon>Betaproteobacteria</taxon>
        <taxon>Burkholderiales</taxon>
        <taxon>Burkholderiaceae</taxon>
        <taxon>Ephemeroptericola</taxon>
    </lineage>
</organism>
<name>A0A345D927_9BURK</name>
<accession>A0A345D927</accession>
<evidence type="ECO:0000313" key="2">
    <source>
        <dbReference type="Proteomes" id="UP000252182"/>
    </source>
</evidence>
<dbReference type="RefSeq" id="WP_114562121.1">
    <property type="nucleotide sequence ID" value="NZ_CP031124.1"/>
</dbReference>
<dbReference type="EMBL" id="CP031124">
    <property type="protein sequence ID" value="AXF84865.1"/>
    <property type="molecule type" value="Genomic_DNA"/>
</dbReference>